<accession>A0A067PKE4</accession>
<dbReference type="Proteomes" id="UP000027265">
    <property type="component" value="Unassembled WGS sequence"/>
</dbReference>
<dbReference type="Gene3D" id="3.40.50.150">
    <property type="entry name" value="Vaccinia Virus protein VP39"/>
    <property type="match status" value="1"/>
</dbReference>
<dbReference type="InterPro" id="IPR029063">
    <property type="entry name" value="SAM-dependent_MTases_sf"/>
</dbReference>
<dbReference type="InterPro" id="IPR019410">
    <property type="entry name" value="Methyltransf_16"/>
</dbReference>
<name>A0A067PKE4_9AGAM</name>
<dbReference type="InParanoid" id="A0A067PKE4"/>
<dbReference type="SUPFAM" id="SSF53335">
    <property type="entry name" value="S-adenosyl-L-methionine-dependent methyltransferases"/>
    <property type="match status" value="1"/>
</dbReference>
<dbReference type="STRING" id="933084.A0A067PKE4"/>
<proteinExistence type="predicted"/>
<dbReference type="HOGENOM" id="CLU_030437_1_0_1"/>
<dbReference type="CDD" id="cd02440">
    <property type="entry name" value="AdoMet_MTases"/>
    <property type="match status" value="1"/>
</dbReference>
<evidence type="ECO:0000313" key="3">
    <source>
        <dbReference type="Proteomes" id="UP000027265"/>
    </source>
</evidence>
<gene>
    <name evidence="2" type="ORF">JAAARDRAFT_133994</name>
</gene>
<protein>
    <submittedName>
        <fullName evidence="2">Uncharacterized protein</fullName>
    </submittedName>
</protein>
<dbReference type="OrthoDB" id="433955at2759"/>
<organism evidence="2 3">
    <name type="scientific">Jaapia argillacea MUCL 33604</name>
    <dbReference type="NCBI Taxonomy" id="933084"/>
    <lineage>
        <taxon>Eukaryota</taxon>
        <taxon>Fungi</taxon>
        <taxon>Dikarya</taxon>
        <taxon>Basidiomycota</taxon>
        <taxon>Agaricomycotina</taxon>
        <taxon>Agaricomycetes</taxon>
        <taxon>Agaricomycetidae</taxon>
        <taxon>Jaapiales</taxon>
        <taxon>Jaapiaceae</taxon>
        <taxon>Jaapia</taxon>
    </lineage>
</organism>
<dbReference type="EMBL" id="KL197725">
    <property type="protein sequence ID" value="KDQ55383.1"/>
    <property type="molecule type" value="Genomic_DNA"/>
</dbReference>
<dbReference type="PANTHER" id="PTHR14614:SF147">
    <property type="entry name" value="S-ADENOSYLMETHIONINE-DEPENDENT METHYLTRANSFERASE OF THE SEVEN BETA-STRAND FAMILY"/>
    <property type="match status" value="1"/>
</dbReference>
<reference evidence="3" key="1">
    <citation type="journal article" date="2014" name="Proc. Natl. Acad. Sci. U.S.A.">
        <title>Extensive sampling of basidiomycete genomes demonstrates inadequacy of the white-rot/brown-rot paradigm for wood decay fungi.</title>
        <authorList>
            <person name="Riley R."/>
            <person name="Salamov A.A."/>
            <person name="Brown D.W."/>
            <person name="Nagy L.G."/>
            <person name="Floudas D."/>
            <person name="Held B.W."/>
            <person name="Levasseur A."/>
            <person name="Lombard V."/>
            <person name="Morin E."/>
            <person name="Otillar R."/>
            <person name="Lindquist E.A."/>
            <person name="Sun H."/>
            <person name="LaButti K.M."/>
            <person name="Schmutz J."/>
            <person name="Jabbour D."/>
            <person name="Luo H."/>
            <person name="Baker S.E."/>
            <person name="Pisabarro A.G."/>
            <person name="Walton J.D."/>
            <person name="Blanchette R.A."/>
            <person name="Henrissat B."/>
            <person name="Martin F."/>
            <person name="Cullen D."/>
            <person name="Hibbett D.S."/>
            <person name="Grigoriev I.V."/>
        </authorList>
    </citation>
    <scope>NUCLEOTIDE SEQUENCE [LARGE SCALE GENOMIC DNA]</scope>
    <source>
        <strain evidence="3">MUCL 33604</strain>
    </source>
</reference>
<dbReference type="Pfam" id="PF10294">
    <property type="entry name" value="Methyltransf_16"/>
    <property type="match status" value="1"/>
</dbReference>
<dbReference type="AlphaFoldDB" id="A0A067PKE4"/>
<dbReference type="GO" id="GO:0008757">
    <property type="term" value="F:S-adenosylmethionine-dependent methyltransferase activity"/>
    <property type="evidence" value="ECO:0007669"/>
    <property type="project" value="UniProtKB-ARBA"/>
</dbReference>
<evidence type="ECO:0000313" key="2">
    <source>
        <dbReference type="EMBL" id="KDQ55383.1"/>
    </source>
</evidence>
<evidence type="ECO:0000256" key="1">
    <source>
        <dbReference type="SAM" id="MobiDB-lite"/>
    </source>
</evidence>
<dbReference type="FunCoup" id="A0A067PKE4">
    <property type="interactions" value="32"/>
</dbReference>
<dbReference type="PANTHER" id="PTHR14614">
    <property type="entry name" value="HEPATOCELLULAR CARCINOMA-ASSOCIATED ANTIGEN"/>
    <property type="match status" value="1"/>
</dbReference>
<keyword evidence="3" id="KW-1185">Reference proteome</keyword>
<feature type="region of interest" description="Disordered" evidence="1">
    <location>
        <begin position="59"/>
        <end position="86"/>
    </location>
</feature>
<sequence>MASDLARGPFLSPSDTLIPPTSKLPRINHIRDSSLPELRDALSYLRFIYSPAVRGSRQIRRTRGSVTEIGSHPEEPSKTAENPQKLPSNLESDLVLLRADSFERSYAIQWLTTLCRHADVISQGSSPNSFNSPKIQPDALVQDAASLLAICAGTASAGTHTRIMNFGGGASAVDVTLTDIPLENQDYSSVGAQTWGGACVLADNIVAYPEEFGLYPENRRDTFRVLELGAGTGLVSLVLGKLLESEHRSHETNIIATDFYPLVLSNLANNIAANFPGQPTPRLSIQPHFLDWSQFSSQTEEPPSPFNESFDLIVGADIIYEAQHATWIKRCVEKLLRKPGAEAPSSQVHHWNQCIYYLPHFHLVIPLRPTHTFESSTIEQVFPMLATVQSRNQLVILTKESIFCDANGDGKGEVEYAYYVIGWS</sequence>